<feature type="domain" description="GGDEF" evidence="3">
    <location>
        <begin position="362"/>
        <end position="494"/>
    </location>
</feature>
<dbReference type="InterPro" id="IPR000014">
    <property type="entry name" value="PAS"/>
</dbReference>
<proteinExistence type="predicted"/>
<name>A0A239KS92_9SPHN</name>
<dbReference type="NCBIfam" id="TIGR00229">
    <property type="entry name" value="sensory_box"/>
    <property type="match status" value="1"/>
</dbReference>
<dbReference type="SUPFAM" id="SSF55073">
    <property type="entry name" value="Nucleotide cyclase"/>
    <property type="match status" value="1"/>
</dbReference>
<keyword evidence="1" id="KW-0812">Transmembrane</keyword>
<reference evidence="5" key="1">
    <citation type="submission" date="2017-06" db="EMBL/GenBank/DDBJ databases">
        <authorList>
            <person name="Varghese N."/>
            <person name="Submissions S."/>
        </authorList>
    </citation>
    <scope>NUCLEOTIDE SEQUENCE [LARGE SCALE GENOMIC DNA]</scope>
    <source>
        <strain evidence="5">LNB2</strain>
    </source>
</reference>
<sequence length="771" mass="83371">MGSQAGIGDRLTSWLLGGREALPEAISVQLRNGLFTSVPIFLGGILNTSAVASVAVWRHPTAEFIAWLGFEIALGAIRLVLLLDGRRLVRQGRTPKRLPAALLSCCWAASVGVGTYLCITSEDWVLATIACLSAAAMVCGICLRNFGTPRLAAIMVLLALLPCAFAGLMTAEPIMPMISIQLPIFMLTILAASFSLHRMMVSWMRALSDLQSSRSLNEIILHSSPDYTLILDEAYHVAFCNGPNSSEIDTNALQGRDWLSLLPDRDRELGLRAIQIAHEGRADSLITQVRDSSGERRWFHVIVNAIQDGSRRLIVVARDITQQKLSEERAIWMAQHDSLTGLPNRTVLQEQLDVLLDGREAASGALLVVDVDNFKSINDTLGHDAGDRLLCAFAQRLQTAVGNHGLVARTGGDEFAILLHDAVEMEVRQVAARIFELLAEPIDHGGRLIECGASVGASLMPRDGALRSEVMKAADVALYAAKTGGRAQLRIFEQAMMEEVENHQGMIASARYALQCDTIIAHYQPKICLRTSQVAGFEALLRWKDGNGQLRGPGSIHAAFNDPALGAQLSDRMLTRILDDIEAWARLGIAFGSVAINVTAADFRRGGFAETILSRLEERNIAPGCIQIEVTESVFLGHSTGSIKAALERLGDHGIRIALDDFGTGYASLSHLSEFPVHILKIDRSFIERLGESPDSDAISTMVINLGHCFGLQVVAEGVETREQADRLVAMGCDLGQGFYYSAALAEAAVVEFIAAGARSGDLTNAAGRHS</sequence>
<dbReference type="SMART" id="SM00267">
    <property type="entry name" value="GGDEF"/>
    <property type="match status" value="1"/>
</dbReference>
<feature type="domain" description="EAL" evidence="2">
    <location>
        <begin position="503"/>
        <end position="758"/>
    </location>
</feature>
<evidence type="ECO:0000313" key="5">
    <source>
        <dbReference type="Proteomes" id="UP000198281"/>
    </source>
</evidence>
<dbReference type="AlphaFoldDB" id="A0A239KS92"/>
<evidence type="ECO:0000259" key="3">
    <source>
        <dbReference type="PROSITE" id="PS50887"/>
    </source>
</evidence>
<protein>
    <submittedName>
        <fullName evidence="4">PAS domain S-box-containing protein/diguanylate cyclase (GGDEF) domain-containing protein</fullName>
    </submittedName>
</protein>
<dbReference type="EMBL" id="FZOS01000059">
    <property type="protein sequence ID" value="SNT20925.1"/>
    <property type="molecule type" value="Genomic_DNA"/>
</dbReference>
<dbReference type="PROSITE" id="PS50887">
    <property type="entry name" value="GGDEF"/>
    <property type="match status" value="1"/>
</dbReference>
<dbReference type="PANTHER" id="PTHR44757">
    <property type="entry name" value="DIGUANYLATE CYCLASE DGCP"/>
    <property type="match status" value="1"/>
</dbReference>
<feature type="transmembrane region" description="Helical" evidence="1">
    <location>
        <begin position="64"/>
        <end position="85"/>
    </location>
</feature>
<feature type="transmembrane region" description="Helical" evidence="1">
    <location>
        <begin position="150"/>
        <end position="168"/>
    </location>
</feature>
<dbReference type="Pfam" id="PF00990">
    <property type="entry name" value="GGDEF"/>
    <property type="match status" value="1"/>
</dbReference>
<dbReference type="Proteomes" id="UP000198281">
    <property type="component" value="Unassembled WGS sequence"/>
</dbReference>
<feature type="transmembrane region" description="Helical" evidence="1">
    <location>
        <begin position="124"/>
        <end position="143"/>
    </location>
</feature>
<accession>A0A239KS92</accession>
<dbReference type="PROSITE" id="PS50883">
    <property type="entry name" value="EAL"/>
    <property type="match status" value="1"/>
</dbReference>
<dbReference type="CDD" id="cd01949">
    <property type="entry name" value="GGDEF"/>
    <property type="match status" value="1"/>
</dbReference>
<dbReference type="Pfam" id="PF08448">
    <property type="entry name" value="PAS_4"/>
    <property type="match status" value="1"/>
</dbReference>
<dbReference type="CDD" id="cd01948">
    <property type="entry name" value="EAL"/>
    <property type="match status" value="1"/>
</dbReference>
<evidence type="ECO:0000259" key="2">
    <source>
        <dbReference type="PROSITE" id="PS50883"/>
    </source>
</evidence>
<dbReference type="InterPro" id="IPR035965">
    <property type="entry name" value="PAS-like_dom_sf"/>
</dbReference>
<dbReference type="SUPFAM" id="SSF55785">
    <property type="entry name" value="PYP-like sensor domain (PAS domain)"/>
    <property type="match status" value="1"/>
</dbReference>
<dbReference type="InterPro" id="IPR001633">
    <property type="entry name" value="EAL_dom"/>
</dbReference>
<gene>
    <name evidence="4" type="ORF">SAMN06295912_15910</name>
</gene>
<dbReference type="SUPFAM" id="SSF141868">
    <property type="entry name" value="EAL domain-like"/>
    <property type="match status" value="1"/>
</dbReference>
<evidence type="ECO:0000313" key="4">
    <source>
        <dbReference type="EMBL" id="SNT20925.1"/>
    </source>
</evidence>
<organism evidence="4 5">
    <name type="scientific">Edaphosphingomonas laterariae</name>
    <dbReference type="NCBI Taxonomy" id="861865"/>
    <lineage>
        <taxon>Bacteria</taxon>
        <taxon>Pseudomonadati</taxon>
        <taxon>Pseudomonadota</taxon>
        <taxon>Alphaproteobacteria</taxon>
        <taxon>Sphingomonadales</taxon>
        <taxon>Rhizorhabdaceae</taxon>
        <taxon>Edaphosphingomonas</taxon>
    </lineage>
</organism>
<dbReference type="Gene3D" id="3.20.20.450">
    <property type="entry name" value="EAL domain"/>
    <property type="match status" value="1"/>
</dbReference>
<dbReference type="Gene3D" id="3.30.70.270">
    <property type="match status" value="1"/>
</dbReference>
<dbReference type="NCBIfam" id="TIGR00254">
    <property type="entry name" value="GGDEF"/>
    <property type="match status" value="1"/>
</dbReference>
<dbReference type="InterPro" id="IPR035919">
    <property type="entry name" value="EAL_sf"/>
</dbReference>
<dbReference type="InterPro" id="IPR052155">
    <property type="entry name" value="Biofilm_reg_signaling"/>
</dbReference>
<feature type="transmembrane region" description="Helical" evidence="1">
    <location>
        <begin position="174"/>
        <end position="196"/>
    </location>
</feature>
<dbReference type="InterPro" id="IPR043128">
    <property type="entry name" value="Rev_trsase/Diguanyl_cyclase"/>
</dbReference>
<keyword evidence="1" id="KW-1133">Transmembrane helix</keyword>
<keyword evidence="1" id="KW-0472">Membrane</keyword>
<dbReference type="Gene3D" id="3.30.450.20">
    <property type="entry name" value="PAS domain"/>
    <property type="match status" value="1"/>
</dbReference>
<dbReference type="InterPro" id="IPR000160">
    <property type="entry name" value="GGDEF_dom"/>
</dbReference>
<feature type="transmembrane region" description="Helical" evidence="1">
    <location>
        <begin position="34"/>
        <end position="58"/>
    </location>
</feature>
<dbReference type="SMART" id="SM00052">
    <property type="entry name" value="EAL"/>
    <property type="match status" value="1"/>
</dbReference>
<dbReference type="Pfam" id="PF00563">
    <property type="entry name" value="EAL"/>
    <property type="match status" value="1"/>
</dbReference>
<feature type="transmembrane region" description="Helical" evidence="1">
    <location>
        <begin position="97"/>
        <end position="118"/>
    </location>
</feature>
<evidence type="ECO:0000256" key="1">
    <source>
        <dbReference type="SAM" id="Phobius"/>
    </source>
</evidence>
<dbReference type="PANTHER" id="PTHR44757:SF2">
    <property type="entry name" value="BIOFILM ARCHITECTURE MAINTENANCE PROTEIN MBAA"/>
    <property type="match status" value="1"/>
</dbReference>
<dbReference type="OrthoDB" id="9814202at2"/>
<dbReference type="InterPro" id="IPR013656">
    <property type="entry name" value="PAS_4"/>
</dbReference>
<keyword evidence="5" id="KW-1185">Reference proteome</keyword>
<dbReference type="RefSeq" id="WP_089221419.1">
    <property type="nucleotide sequence ID" value="NZ_FZOS01000059.1"/>
</dbReference>
<dbReference type="InterPro" id="IPR029787">
    <property type="entry name" value="Nucleotide_cyclase"/>
</dbReference>